<accession>A0A9N9JBI1</accession>
<sequence length="186" mass="21143">NIDSKILSMAGSLLSRLFYGAPLTREPLDTVTTCGKNITTIFIVCSSMGVCQFIGSSIGTLEKLKRLEIECNCYDVTNIILQSLENKLPLSLVYLRFISFELIAPSALNKFLEKCDAPLETLIISLDWQKYSFEYGYAIIKFYDRMHTLKRLETGSYMDKLVYVAIESCGVKISEIDTFKSLRYCF</sequence>
<name>A0A9N9JBI1_9GLOM</name>
<organism evidence="1 2">
    <name type="scientific">Acaulospora morrowiae</name>
    <dbReference type="NCBI Taxonomy" id="94023"/>
    <lineage>
        <taxon>Eukaryota</taxon>
        <taxon>Fungi</taxon>
        <taxon>Fungi incertae sedis</taxon>
        <taxon>Mucoromycota</taxon>
        <taxon>Glomeromycotina</taxon>
        <taxon>Glomeromycetes</taxon>
        <taxon>Diversisporales</taxon>
        <taxon>Acaulosporaceae</taxon>
        <taxon>Acaulospora</taxon>
    </lineage>
</organism>
<evidence type="ECO:0000313" key="2">
    <source>
        <dbReference type="Proteomes" id="UP000789342"/>
    </source>
</evidence>
<comment type="caution">
    <text evidence="1">The sequence shown here is derived from an EMBL/GenBank/DDBJ whole genome shotgun (WGS) entry which is preliminary data.</text>
</comment>
<reference evidence="1" key="1">
    <citation type="submission" date="2021-06" db="EMBL/GenBank/DDBJ databases">
        <authorList>
            <person name="Kallberg Y."/>
            <person name="Tangrot J."/>
            <person name="Rosling A."/>
        </authorList>
    </citation>
    <scope>NUCLEOTIDE SEQUENCE</scope>
    <source>
        <strain evidence="1">CL551</strain>
    </source>
</reference>
<gene>
    <name evidence="1" type="ORF">AMORRO_LOCUS16424</name>
</gene>
<dbReference type="Proteomes" id="UP000789342">
    <property type="component" value="Unassembled WGS sequence"/>
</dbReference>
<proteinExistence type="predicted"/>
<feature type="non-terminal residue" evidence="1">
    <location>
        <position position="1"/>
    </location>
</feature>
<evidence type="ECO:0000313" key="1">
    <source>
        <dbReference type="EMBL" id="CAG8768234.1"/>
    </source>
</evidence>
<dbReference type="EMBL" id="CAJVPV010044908">
    <property type="protein sequence ID" value="CAG8768234.1"/>
    <property type="molecule type" value="Genomic_DNA"/>
</dbReference>
<dbReference type="AlphaFoldDB" id="A0A9N9JBI1"/>
<protein>
    <submittedName>
        <fullName evidence="1">1591_t:CDS:1</fullName>
    </submittedName>
</protein>
<keyword evidence="2" id="KW-1185">Reference proteome</keyword>